<dbReference type="KEGG" id="vg:6920923"/>
<name>B5LJI9_9CAUD</name>
<dbReference type="RefSeq" id="YP_002225096.1">
    <property type="nucleotide sequence ID" value="NC_011273.1"/>
</dbReference>
<reference evidence="1 2" key="1">
    <citation type="submission" date="2008-06" db="EMBL/GenBank/DDBJ databases">
        <authorList>
            <person name="Smith A.L."/>
            <person name="Paladin E.C."/>
            <person name="Jacobs-Sera D."/>
            <person name="Hendirx R.W."/>
            <person name="Hatfull G.F."/>
        </authorList>
    </citation>
    <scope>NUCLEOTIDE SEQUENCE [LARGE SCALE GENOMIC DNA]</scope>
</reference>
<gene>
    <name evidence="1" type="primary">219</name>
    <name evidence="1" type="ORF">MYRNA_219</name>
</gene>
<keyword evidence="2" id="KW-1185">Reference proteome</keyword>
<dbReference type="Proteomes" id="UP000001849">
    <property type="component" value="Segment"/>
</dbReference>
<protein>
    <submittedName>
        <fullName evidence="1">Uncharacterized protein</fullName>
    </submittedName>
</protein>
<sequence>MPVKNEEWEVPVLPGLPAAGAGKRYNYLTSNPSPAEACERIAAALGGTLLVRTADLDLKALRETGKLPEKIAYSVDVTRFYDEISTIDDGNGGRRPKLPGSGMGMPTWAELDEWYEEKGYQYNRRHKIDHDEWKRGEEREQLLAKFRSVLPSEESDEARLRKIADTLDLDVRPKAEAPQTGVEAVKGLWGLTLKSTAIVASKLAAEGKEAAKAKWAKARRT</sequence>
<accession>B5LJI9</accession>
<organism evidence="1 2">
    <name type="scientific">Mycobacterium phage Myrna</name>
    <dbReference type="NCBI Taxonomy" id="546805"/>
    <lineage>
        <taxon>Viruses</taxon>
        <taxon>Duplodnaviria</taxon>
        <taxon>Heunggongvirae</taxon>
        <taxon>Uroviricota</taxon>
        <taxon>Caudoviricetes</taxon>
        <taxon>Ceeclamvirinae</taxon>
        <taxon>Myrnavirus</taxon>
        <taxon>Myrnavirus myrna</taxon>
    </lineage>
</organism>
<dbReference type="EMBL" id="EU826466">
    <property type="protein sequence ID" value="ACH62186.1"/>
    <property type="molecule type" value="Genomic_DNA"/>
</dbReference>
<dbReference type="GeneID" id="6920923"/>
<evidence type="ECO:0000313" key="1">
    <source>
        <dbReference type="EMBL" id="ACH62186.1"/>
    </source>
</evidence>
<evidence type="ECO:0000313" key="2">
    <source>
        <dbReference type="Proteomes" id="UP000001849"/>
    </source>
</evidence>
<proteinExistence type="predicted"/>